<evidence type="ECO:0000256" key="10">
    <source>
        <dbReference type="ARBA" id="ARBA00023268"/>
    </source>
</evidence>
<evidence type="ECO:0000256" key="6">
    <source>
        <dbReference type="ARBA" id="ARBA00022679"/>
    </source>
</evidence>
<dbReference type="GO" id="GO:0008360">
    <property type="term" value="P:regulation of cell shape"/>
    <property type="evidence" value="ECO:0007669"/>
    <property type="project" value="UniProtKB-KW"/>
</dbReference>
<dbReference type="FunFam" id="1.10.3810.10:FF:000001">
    <property type="entry name" value="Penicillin-binding protein 1A"/>
    <property type="match status" value="1"/>
</dbReference>
<dbReference type="InterPro" id="IPR001460">
    <property type="entry name" value="PCN-bd_Tpept"/>
</dbReference>
<evidence type="ECO:0000256" key="5">
    <source>
        <dbReference type="ARBA" id="ARBA00022676"/>
    </source>
</evidence>
<keyword evidence="5" id="KW-0328">Glycosyltransferase</keyword>
<dbReference type="GO" id="GO:0008955">
    <property type="term" value="F:peptidoglycan glycosyltransferase activity"/>
    <property type="evidence" value="ECO:0007669"/>
    <property type="project" value="UniProtKB-EC"/>
</dbReference>
<evidence type="ECO:0000259" key="16">
    <source>
        <dbReference type="Pfam" id="PF00905"/>
    </source>
</evidence>
<dbReference type="EMBL" id="JAFNLL010000058">
    <property type="protein sequence ID" value="MBO1269778.1"/>
    <property type="molecule type" value="Genomic_DNA"/>
</dbReference>
<keyword evidence="15" id="KW-0812">Transmembrane</keyword>
<keyword evidence="19" id="KW-1185">Reference proteome</keyword>
<dbReference type="PANTHER" id="PTHR32282">
    <property type="entry name" value="BINDING PROTEIN TRANSPEPTIDASE, PUTATIVE-RELATED"/>
    <property type="match status" value="1"/>
</dbReference>
<keyword evidence="10" id="KW-0511">Multifunctional enzyme</keyword>
<evidence type="ECO:0000256" key="3">
    <source>
        <dbReference type="ARBA" id="ARBA00022645"/>
    </source>
</evidence>
<comment type="similarity">
    <text evidence="2">In the N-terminal section; belongs to the glycosyltransferase 51 family.</text>
</comment>
<evidence type="ECO:0000256" key="4">
    <source>
        <dbReference type="ARBA" id="ARBA00022670"/>
    </source>
</evidence>
<evidence type="ECO:0000256" key="2">
    <source>
        <dbReference type="ARBA" id="ARBA00007739"/>
    </source>
</evidence>
<dbReference type="InterPro" id="IPR050396">
    <property type="entry name" value="Glycosyltr_51/Transpeptidase"/>
</dbReference>
<evidence type="ECO:0000256" key="13">
    <source>
        <dbReference type="ARBA" id="ARBA00049902"/>
    </source>
</evidence>
<name>A0A939HKE2_9MICC</name>
<dbReference type="Gene3D" id="1.10.3810.10">
    <property type="entry name" value="Biosynthetic peptidoglycan transglycosylase-like"/>
    <property type="match status" value="1"/>
</dbReference>
<evidence type="ECO:0000259" key="17">
    <source>
        <dbReference type="Pfam" id="PF00912"/>
    </source>
</evidence>
<dbReference type="GO" id="GO:0009002">
    <property type="term" value="F:serine-type D-Ala-D-Ala carboxypeptidase activity"/>
    <property type="evidence" value="ECO:0007669"/>
    <property type="project" value="UniProtKB-EC"/>
</dbReference>
<reference evidence="18" key="1">
    <citation type="submission" date="2021-03" db="EMBL/GenBank/DDBJ databases">
        <title>A new species, PO-11, isolated from a karst cave deposit.</title>
        <authorList>
            <person name="Zhaoxiaoyong W."/>
        </authorList>
    </citation>
    <scope>NUCLEOTIDE SEQUENCE</scope>
    <source>
        <strain evidence="18">PO-11</strain>
    </source>
</reference>
<dbReference type="SUPFAM" id="SSF56601">
    <property type="entry name" value="beta-lactamase/transpeptidase-like"/>
    <property type="match status" value="1"/>
</dbReference>
<dbReference type="InterPro" id="IPR036950">
    <property type="entry name" value="PBP_transglycosylase"/>
</dbReference>
<evidence type="ECO:0000256" key="12">
    <source>
        <dbReference type="ARBA" id="ARBA00034000"/>
    </source>
</evidence>
<evidence type="ECO:0000256" key="1">
    <source>
        <dbReference type="ARBA" id="ARBA00007090"/>
    </source>
</evidence>
<dbReference type="InterPro" id="IPR023346">
    <property type="entry name" value="Lysozyme-like_dom_sf"/>
</dbReference>
<comment type="caution">
    <text evidence="18">The sequence shown here is derived from an EMBL/GenBank/DDBJ whole genome shotgun (WGS) entry which is preliminary data.</text>
</comment>
<feature type="compositionally biased region" description="Low complexity" evidence="14">
    <location>
        <begin position="730"/>
        <end position="740"/>
    </location>
</feature>
<keyword evidence="4" id="KW-0645">Protease</keyword>
<evidence type="ECO:0000313" key="18">
    <source>
        <dbReference type="EMBL" id="MBO1269778.1"/>
    </source>
</evidence>
<protein>
    <submittedName>
        <fullName evidence="18">Transglycosylase domain-containing protein</fullName>
    </submittedName>
</protein>
<comment type="catalytic activity">
    <reaction evidence="13">
        <text>[GlcNAc-(1-&gt;4)-Mur2Ac(oyl-L-Ala-gamma-D-Glu-L-Lys-D-Ala-D-Ala)](n)-di-trans,octa-cis-undecaprenyl diphosphate + beta-D-GlcNAc-(1-&gt;4)-Mur2Ac(oyl-L-Ala-gamma-D-Glu-L-Lys-D-Ala-D-Ala)-di-trans,octa-cis-undecaprenyl diphosphate = [GlcNAc-(1-&gt;4)-Mur2Ac(oyl-L-Ala-gamma-D-Glu-L-Lys-D-Ala-D-Ala)](n+1)-di-trans,octa-cis-undecaprenyl diphosphate + di-trans,octa-cis-undecaprenyl diphosphate + H(+)</text>
        <dbReference type="Rhea" id="RHEA:23708"/>
        <dbReference type="Rhea" id="RHEA-COMP:9602"/>
        <dbReference type="Rhea" id="RHEA-COMP:9603"/>
        <dbReference type="ChEBI" id="CHEBI:15378"/>
        <dbReference type="ChEBI" id="CHEBI:58405"/>
        <dbReference type="ChEBI" id="CHEBI:60033"/>
        <dbReference type="ChEBI" id="CHEBI:78435"/>
        <dbReference type="EC" id="2.4.99.28"/>
    </reaction>
</comment>
<evidence type="ECO:0000256" key="11">
    <source>
        <dbReference type="ARBA" id="ARBA00023316"/>
    </source>
</evidence>
<comment type="similarity">
    <text evidence="1">In the C-terminal section; belongs to the transpeptidase family.</text>
</comment>
<keyword evidence="15" id="KW-0472">Membrane</keyword>
<dbReference type="GO" id="GO:0008658">
    <property type="term" value="F:penicillin binding"/>
    <property type="evidence" value="ECO:0007669"/>
    <property type="project" value="InterPro"/>
</dbReference>
<dbReference type="GO" id="GO:0030288">
    <property type="term" value="C:outer membrane-bounded periplasmic space"/>
    <property type="evidence" value="ECO:0007669"/>
    <property type="project" value="TreeGrafter"/>
</dbReference>
<keyword evidence="3" id="KW-0121">Carboxypeptidase</keyword>
<sequence length="767" mass="80502">MATRKNPIFDTATTLGKIFGFLGVSAICGVLVAGLLVPAAAVSGSTASGSIQFFDALPAELQVDPPSQNTTILAADGSKIASIYMENRTKVPLDQMSPFIKDAVIAIEDSRFYDHGGIDTTGIMRAVVSTARGNKQGASTITQQYVNNVINESLVAEGKDADVQLNGSKSVGTKLREMKLAIALEKKFSKEQILEGYLNIVFFNTDAYGIEAAAKLFFSTTAKDLTLPQAALLAGVVNSPSFYDPITNPDNAKARRDLVLGAMLAQDKIKQADYDAAVATPVTTQVTRPRQGCAYATTAPYFCDYVLQLLFNNPAYGATRDEREKRIMRGGMTITTTLDPNAQNVAQQQVDGSTGANPDKWGAALVSVQPNSGEIVAMAQNTVLLPQEGKFDQTQNFNVDVLDAKGNDLNGIGGFQPGSTMKPFTFAQWLNEGKSMNTTINGAVRRYSPNFPWRNTCPTPVNGSYDSSVSGSFDLQNSEPGFYRGMSVLYGLMNSVNTATFASAAQVDLCGIQGIVDATGIHGGLPTRDSTGKVSDPNPKVPMTTLANLIGSTQTAPLTMASAFATFANDGKYCEPIAITAVTDQSGATLPAQSSNCRDAVKPEVARGVAYAMQEVLNGGSGSLIRPALSTKNNFPVAAKTGTNDNNSSTWVVGYTTGLATAAWFGDPLGDQQRFGRNLTVNGKFYPSIDGYMIAGPQFTRFMSAIAPGYGTKPFPAPPSNLLGTQVQRPAAPAVPAPGNNNGGTGGGTGGNNSGSGSSGSGSGKDD</sequence>
<dbReference type="SUPFAM" id="SSF53955">
    <property type="entry name" value="Lysozyme-like"/>
    <property type="match status" value="1"/>
</dbReference>
<dbReference type="InterPro" id="IPR001264">
    <property type="entry name" value="Glyco_trans_51"/>
</dbReference>
<dbReference type="GO" id="GO:0009252">
    <property type="term" value="P:peptidoglycan biosynthetic process"/>
    <property type="evidence" value="ECO:0007669"/>
    <property type="project" value="UniProtKB-KW"/>
</dbReference>
<keyword evidence="15" id="KW-1133">Transmembrane helix</keyword>
<dbReference type="Pfam" id="PF00905">
    <property type="entry name" value="Transpeptidase"/>
    <property type="match status" value="1"/>
</dbReference>
<evidence type="ECO:0000256" key="9">
    <source>
        <dbReference type="ARBA" id="ARBA00022984"/>
    </source>
</evidence>
<evidence type="ECO:0000256" key="14">
    <source>
        <dbReference type="SAM" id="MobiDB-lite"/>
    </source>
</evidence>
<dbReference type="PANTHER" id="PTHR32282:SF33">
    <property type="entry name" value="PEPTIDOGLYCAN GLYCOSYLTRANSFERASE"/>
    <property type="match status" value="1"/>
</dbReference>
<evidence type="ECO:0000256" key="15">
    <source>
        <dbReference type="SAM" id="Phobius"/>
    </source>
</evidence>
<dbReference type="AlphaFoldDB" id="A0A939HKE2"/>
<feature type="domain" description="Penicillin-binding protein transpeptidase" evidence="16">
    <location>
        <begin position="365"/>
        <end position="656"/>
    </location>
</feature>
<evidence type="ECO:0000256" key="8">
    <source>
        <dbReference type="ARBA" id="ARBA00022960"/>
    </source>
</evidence>
<evidence type="ECO:0000256" key="7">
    <source>
        <dbReference type="ARBA" id="ARBA00022801"/>
    </source>
</evidence>
<comment type="catalytic activity">
    <reaction evidence="12">
        <text>Preferential cleavage: (Ac)2-L-Lys-D-Ala-|-D-Ala. Also transpeptidation of peptidyl-alanyl moieties that are N-acyl substituents of D-alanine.</text>
        <dbReference type="EC" id="3.4.16.4"/>
    </reaction>
</comment>
<accession>A0A939HKE2</accession>
<feature type="transmembrane region" description="Helical" evidence="15">
    <location>
        <begin position="21"/>
        <end position="42"/>
    </location>
</feature>
<proteinExistence type="inferred from homology"/>
<keyword evidence="11" id="KW-0961">Cell wall biogenesis/degradation</keyword>
<dbReference type="GO" id="GO:0006508">
    <property type="term" value="P:proteolysis"/>
    <property type="evidence" value="ECO:0007669"/>
    <property type="project" value="UniProtKB-KW"/>
</dbReference>
<dbReference type="Proteomes" id="UP000664164">
    <property type="component" value="Unassembled WGS sequence"/>
</dbReference>
<evidence type="ECO:0000313" key="19">
    <source>
        <dbReference type="Proteomes" id="UP000664164"/>
    </source>
</evidence>
<keyword evidence="9" id="KW-0573">Peptidoglycan synthesis</keyword>
<feature type="domain" description="Glycosyl transferase family 51" evidence="17">
    <location>
        <begin position="77"/>
        <end position="263"/>
    </location>
</feature>
<dbReference type="Pfam" id="PF00912">
    <property type="entry name" value="Transgly"/>
    <property type="match status" value="1"/>
</dbReference>
<organism evidence="18 19">
    <name type="scientific">Arthrobacter cavernae</name>
    <dbReference type="NCBI Taxonomy" id="2817681"/>
    <lineage>
        <taxon>Bacteria</taxon>
        <taxon>Bacillati</taxon>
        <taxon>Actinomycetota</taxon>
        <taxon>Actinomycetes</taxon>
        <taxon>Micrococcales</taxon>
        <taxon>Micrococcaceae</taxon>
        <taxon>Arthrobacter</taxon>
    </lineage>
</organism>
<dbReference type="Gene3D" id="3.40.710.10">
    <property type="entry name" value="DD-peptidase/beta-lactamase superfamily"/>
    <property type="match status" value="1"/>
</dbReference>
<feature type="region of interest" description="Disordered" evidence="14">
    <location>
        <begin position="717"/>
        <end position="767"/>
    </location>
</feature>
<dbReference type="GO" id="GO:0071555">
    <property type="term" value="P:cell wall organization"/>
    <property type="evidence" value="ECO:0007669"/>
    <property type="project" value="UniProtKB-KW"/>
</dbReference>
<keyword evidence="6" id="KW-0808">Transferase</keyword>
<keyword evidence="8" id="KW-0133">Cell shape</keyword>
<dbReference type="RefSeq" id="WP_207617702.1">
    <property type="nucleotide sequence ID" value="NZ_JAFNLL010000058.1"/>
</dbReference>
<dbReference type="InterPro" id="IPR012338">
    <property type="entry name" value="Beta-lactam/transpept-like"/>
</dbReference>
<gene>
    <name evidence="18" type="ORF">J1902_17720</name>
</gene>
<feature type="compositionally biased region" description="Gly residues" evidence="14">
    <location>
        <begin position="741"/>
        <end position="767"/>
    </location>
</feature>
<keyword evidence="7" id="KW-0378">Hydrolase</keyword>